<dbReference type="AlphaFoldDB" id="A0A840MGS2"/>
<comment type="caution">
    <text evidence="1">The sequence shown here is derived from an EMBL/GenBank/DDBJ whole genome shotgun (WGS) entry which is preliminary data.</text>
</comment>
<accession>A0A840MGS2</accession>
<dbReference type="Proteomes" id="UP000575898">
    <property type="component" value="Unassembled WGS sequence"/>
</dbReference>
<reference evidence="1 2" key="1">
    <citation type="submission" date="2020-08" db="EMBL/GenBank/DDBJ databases">
        <title>Genomic Encyclopedia of Type Strains, Phase IV (KMG-IV): sequencing the most valuable type-strain genomes for metagenomic binning, comparative biology and taxonomic classification.</title>
        <authorList>
            <person name="Goeker M."/>
        </authorList>
    </citation>
    <scope>NUCLEOTIDE SEQUENCE [LARGE SCALE GENOMIC DNA]</scope>
    <source>
        <strain evidence="1 2">DSM 27165</strain>
    </source>
</reference>
<gene>
    <name evidence="1" type="ORF">HNQ59_001118</name>
</gene>
<evidence type="ECO:0000313" key="1">
    <source>
        <dbReference type="EMBL" id="MBB5017848.1"/>
    </source>
</evidence>
<proteinExistence type="predicted"/>
<keyword evidence="2" id="KW-1185">Reference proteome</keyword>
<name>A0A840MGS2_9PROT</name>
<sequence>MALIGGYALAPVRRFDQIRISIKTGNPSSQQGLTARSSLNFNT</sequence>
<organism evidence="1 2">
    <name type="scientific">Chitinivorax tropicus</name>
    <dbReference type="NCBI Taxonomy" id="714531"/>
    <lineage>
        <taxon>Bacteria</taxon>
        <taxon>Pseudomonadati</taxon>
        <taxon>Pseudomonadota</taxon>
        <taxon>Betaproteobacteria</taxon>
        <taxon>Chitinivorax</taxon>
    </lineage>
</organism>
<dbReference type="EMBL" id="JACHHY010000005">
    <property type="protein sequence ID" value="MBB5017848.1"/>
    <property type="molecule type" value="Genomic_DNA"/>
</dbReference>
<evidence type="ECO:0000313" key="2">
    <source>
        <dbReference type="Proteomes" id="UP000575898"/>
    </source>
</evidence>
<protein>
    <submittedName>
        <fullName evidence="1">Uncharacterized protein</fullName>
    </submittedName>
</protein>